<name>A0ABQ8SJ49_PERAM</name>
<sequence>MWNDRYFLIPSYIQTKISEKRFSVSGWLIIHVNTNYFWKIENYQKNFGYRFIISINVFTFVIRVYLKSNYLPYVICRHNLLGSLLRDSAVIHLHDIQHTVCANDEVEPSVLERSVHPGSANNITSFSWHPTHENRLLTIALTGNITDYVVFERITLNWSPCSHIVWTHGRRTLKLIKDKDAVYNCINDISVRLKRRALSDYGLKTELWQNGDLAEEESLKNLWYWLYLSRSLVEDGSIRGVERRHPGVRFVLKMDGSQINGSVIGKSEMKSEPWADLGNSVNTTRIYRSEDREKALQLCGWKFDKESALNSFLDRLETEGSYARAAAIAVFNMKLRKAIEILNQGAVSQNKQSLPSNLNIVAMALSGFSDDRSSMWRELCLASRSQLSEPYLRATFAFLTAEADNYENVLNESGVAVEDRVAFACTFLSDSKLHEYLKHLTVKLTEEGDLAGILLTGTSIEGVHLLQRYLDVTGDVQSVSLLAMRAFPPELLQDSSVQTWIASYRTLLDAWHLWNQRAHFDIVLSASCPNDKPPQQVFVSCNFCGKSISAQMQGLNRNRSAYARLGATSQKLKASFSVAGGTELSSGATSLIVASCSIDKTYKKWCVIFRALLRCLSKRQPITPRQ</sequence>
<feature type="transmembrane region" description="Helical" evidence="1">
    <location>
        <begin position="47"/>
        <end position="66"/>
    </location>
</feature>
<dbReference type="Proteomes" id="UP001148838">
    <property type="component" value="Unassembled WGS sequence"/>
</dbReference>
<keyword evidence="1" id="KW-0472">Membrane</keyword>
<dbReference type="PANTHER" id="PTHR16453">
    <property type="entry name" value="WD40 DOMAIN-CONTAINING PROTEIN MIO FAMILY MEMBER"/>
    <property type="match status" value="1"/>
</dbReference>
<accession>A0ABQ8SJ49</accession>
<reference evidence="3 4" key="1">
    <citation type="journal article" date="2022" name="Allergy">
        <title>Genome assembly and annotation of Periplaneta americana reveal a comprehensive cockroach allergen profile.</title>
        <authorList>
            <person name="Wang L."/>
            <person name="Xiong Q."/>
            <person name="Saelim N."/>
            <person name="Wang L."/>
            <person name="Nong W."/>
            <person name="Wan A.T."/>
            <person name="Shi M."/>
            <person name="Liu X."/>
            <person name="Cao Q."/>
            <person name="Hui J.H.L."/>
            <person name="Sookrung N."/>
            <person name="Leung T.F."/>
            <person name="Tungtrongchitr A."/>
            <person name="Tsui S.K.W."/>
        </authorList>
    </citation>
    <scope>NUCLEOTIDE SEQUENCE [LARGE SCALE GENOMIC DNA]</scope>
    <source>
        <strain evidence="3">PWHHKU_190912</strain>
    </source>
</reference>
<dbReference type="InterPro" id="IPR037593">
    <property type="entry name" value="MIOS/Sea4"/>
</dbReference>
<dbReference type="InterPro" id="IPR049092">
    <property type="entry name" value="MIOS_a-sol"/>
</dbReference>
<dbReference type="EMBL" id="JAJSOF020000027">
    <property type="protein sequence ID" value="KAJ4434156.1"/>
    <property type="molecule type" value="Genomic_DNA"/>
</dbReference>
<organism evidence="3 4">
    <name type="scientific">Periplaneta americana</name>
    <name type="common">American cockroach</name>
    <name type="synonym">Blatta americana</name>
    <dbReference type="NCBI Taxonomy" id="6978"/>
    <lineage>
        <taxon>Eukaryota</taxon>
        <taxon>Metazoa</taxon>
        <taxon>Ecdysozoa</taxon>
        <taxon>Arthropoda</taxon>
        <taxon>Hexapoda</taxon>
        <taxon>Insecta</taxon>
        <taxon>Pterygota</taxon>
        <taxon>Neoptera</taxon>
        <taxon>Polyneoptera</taxon>
        <taxon>Dictyoptera</taxon>
        <taxon>Blattodea</taxon>
        <taxon>Blattoidea</taxon>
        <taxon>Blattidae</taxon>
        <taxon>Blattinae</taxon>
        <taxon>Periplaneta</taxon>
    </lineage>
</organism>
<dbReference type="Pfam" id="PF21719">
    <property type="entry name" value="MIOS_a-sol"/>
    <property type="match status" value="1"/>
</dbReference>
<evidence type="ECO:0000313" key="4">
    <source>
        <dbReference type="Proteomes" id="UP001148838"/>
    </source>
</evidence>
<keyword evidence="4" id="KW-1185">Reference proteome</keyword>
<comment type="caution">
    <text evidence="3">The sequence shown here is derived from an EMBL/GenBank/DDBJ whole genome shotgun (WGS) entry which is preliminary data.</text>
</comment>
<keyword evidence="1" id="KW-0812">Transmembrane</keyword>
<evidence type="ECO:0000313" key="3">
    <source>
        <dbReference type="EMBL" id="KAJ4434156.1"/>
    </source>
</evidence>
<evidence type="ECO:0000256" key="1">
    <source>
        <dbReference type="SAM" id="Phobius"/>
    </source>
</evidence>
<feature type="domain" description="MIOS-like alpha-solenoid" evidence="2">
    <location>
        <begin position="193"/>
        <end position="427"/>
    </location>
</feature>
<proteinExistence type="predicted"/>
<protein>
    <recommendedName>
        <fullName evidence="2">MIOS-like alpha-solenoid domain-containing protein</fullName>
    </recommendedName>
</protein>
<evidence type="ECO:0000259" key="2">
    <source>
        <dbReference type="Pfam" id="PF21719"/>
    </source>
</evidence>
<gene>
    <name evidence="3" type="ORF">ANN_16476</name>
</gene>
<dbReference type="PANTHER" id="PTHR16453:SF9">
    <property type="entry name" value="GATOR COMPLEX PROTEIN MIOS"/>
    <property type="match status" value="1"/>
</dbReference>
<dbReference type="Pfam" id="PF21720">
    <property type="entry name" value="MIOS_WD40"/>
    <property type="match status" value="1"/>
</dbReference>
<keyword evidence="1" id="KW-1133">Transmembrane helix</keyword>